<evidence type="ECO:0000313" key="3">
    <source>
        <dbReference type="Proteomes" id="UP001147653"/>
    </source>
</evidence>
<feature type="transmembrane region" description="Helical" evidence="1">
    <location>
        <begin position="135"/>
        <end position="153"/>
    </location>
</feature>
<organism evidence="2 3">
    <name type="scientific">Solirubrobacter phytolaccae</name>
    <dbReference type="NCBI Taxonomy" id="1404360"/>
    <lineage>
        <taxon>Bacteria</taxon>
        <taxon>Bacillati</taxon>
        <taxon>Actinomycetota</taxon>
        <taxon>Thermoleophilia</taxon>
        <taxon>Solirubrobacterales</taxon>
        <taxon>Solirubrobacteraceae</taxon>
        <taxon>Solirubrobacter</taxon>
    </lineage>
</organism>
<sequence>MLLIAGLLVFLHWAVGNVTCGWDTSYCAESAEKDTTYQGVLETRDGRVLADTDFTVRFESRVGEPDVGGFSTDADGRYCLMWASEPVSPGAYVGDEYVNRLERLGEDDVPVEPCQTSDASLPWNRTEEVTRTPQFLAAFIPGGLAILVLLVGVFRPTRALFALGSVLTAATFALLGVLWFM</sequence>
<keyword evidence="1" id="KW-0812">Transmembrane</keyword>
<keyword evidence="1" id="KW-0472">Membrane</keyword>
<comment type="caution">
    <text evidence="2">The sequence shown here is derived from an EMBL/GenBank/DDBJ whole genome shotgun (WGS) entry which is preliminary data.</text>
</comment>
<dbReference type="RefSeq" id="WP_270025963.1">
    <property type="nucleotide sequence ID" value="NZ_JAPDDP010000023.1"/>
</dbReference>
<evidence type="ECO:0000313" key="2">
    <source>
        <dbReference type="EMBL" id="MDA0181615.1"/>
    </source>
</evidence>
<dbReference type="EMBL" id="JAPDDP010000023">
    <property type="protein sequence ID" value="MDA0181615.1"/>
    <property type="molecule type" value="Genomic_DNA"/>
</dbReference>
<gene>
    <name evidence="2" type="ORF">OJ997_15020</name>
</gene>
<evidence type="ECO:0000256" key="1">
    <source>
        <dbReference type="SAM" id="Phobius"/>
    </source>
</evidence>
<keyword evidence="1" id="KW-1133">Transmembrane helix</keyword>
<proteinExistence type="predicted"/>
<dbReference type="AlphaFoldDB" id="A0A9X3N802"/>
<protein>
    <submittedName>
        <fullName evidence="2">Uncharacterized protein</fullName>
    </submittedName>
</protein>
<accession>A0A9X3N802</accession>
<dbReference type="Proteomes" id="UP001147653">
    <property type="component" value="Unassembled WGS sequence"/>
</dbReference>
<keyword evidence="3" id="KW-1185">Reference proteome</keyword>
<reference evidence="2" key="1">
    <citation type="submission" date="2022-10" db="EMBL/GenBank/DDBJ databases">
        <title>The WGS of Solirubrobacter phytolaccae KCTC 29190.</title>
        <authorList>
            <person name="Jiang Z."/>
        </authorList>
    </citation>
    <scope>NUCLEOTIDE SEQUENCE</scope>
    <source>
        <strain evidence="2">KCTC 29190</strain>
    </source>
</reference>
<name>A0A9X3N802_9ACTN</name>
<feature type="transmembrane region" description="Helical" evidence="1">
    <location>
        <begin position="160"/>
        <end position="180"/>
    </location>
</feature>